<dbReference type="Proteomes" id="UP000011086">
    <property type="component" value="Unassembled WGS sequence"/>
</dbReference>
<protein>
    <submittedName>
        <fullName evidence="3">Phosphatase DCR2</fullName>
    </submittedName>
</protein>
<name>A0AA97P467_PYRO3</name>
<keyword evidence="1" id="KW-0472">Membrane</keyword>
<feature type="transmembrane region" description="Helical" evidence="1">
    <location>
        <begin position="114"/>
        <end position="135"/>
    </location>
</feature>
<dbReference type="Gene3D" id="3.60.21.10">
    <property type="match status" value="1"/>
</dbReference>
<reference evidence="3" key="1">
    <citation type="journal article" date="2012" name="PLoS Genet.">
        <title>Comparative analysis of the genomes of two field isolates of the rice blast fungus Magnaporthe oryzae.</title>
        <authorList>
            <person name="Xue M."/>
            <person name="Yang J."/>
            <person name="Li Z."/>
            <person name="Hu S."/>
            <person name="Yao N."/>
            <person name="Dean R.A."/>
            <person name="Zhao W."/>
            <person name="Shen M."/>
            <person name="Zhang H."/>
            <person name="Li C."/>
            <person name="Liu L."/>
            <person name="Cao L."/>
            <person name="Xu X."/>
            <person name="Xing Y."/>
            <person name="Hsiang T."/>
            <person name="Zhang Z."/>
            <person name="Xu J.R."/>
            <person name="Peng Y.L."/>
        </authorList>
    </citation>
    <scope>NUCLEOTIDE SEQUENCE</scope>
    <source>
        <strain evidence="3">Y34</strain>
    </source>
</reference>
<dbReference type="InterPro" id="IPR004843">
    <property type="entry name" value="Calcineurin-like_PHP"/>
</dbReference>
<evidence type="ECO:0000313" key="3">
    <source>
        <dbReference type="EMBL" id="ELQ41382.1"/>
    </source>
</evidence>
<dbReference type="Pfam" id="PF00149">
    <property type="entry name" value="Metallophos"/>
    <property type="match status" value="1"/>
</dbReference>
<dbReference type="AlphaFoldDB" id="A0AA97P467"/>
<keyword evidence="1" id="KW-0812">Transmembrane</keyword>
<dbReference type="GO" id="GO:0005737">
    <property type="term" value="C:cytoplasm"/>
    <property type="evidence" value="ECO:0007669"/>
    <property type="project" value="TreeGrafter"/>
</dbReference>
<dbReference type="InterPro" id="IPR029052">
    <property type="entry name" value="Metallo-depent_PP-like"/>
</dbReference>
<organism evidence="3">
    <name type="scientific">Pyricularia oryzae (strain Y34)</name>
    <name type="common">Rice blast fungus</name>
    <name type="synonym">Magnaporthe oryzae</name>
    <dbReference type="NCBI Taxonomy" id="1143189"/>
    <lineage>
        <taxon>Eukaryota</taxon>
        <taxon>Fungi</taxon>
        <taxon>Dikarya</taxon>
        <taxon>Ascomycota</taxon>
        <taxon>Pezizomycotina</taxon>
        <taxon>Sordariomycetes</taxon>
        <taxon>Sordariomycetidae</taxon>
        <taxon>Magnaporthales</taxon>
        <taxon>Pyriculariaceae</taxon>
        <taxon>Pyricularia</taxon>
    </lineage>
</organism>
<gene>
    <name evidence="3" type="ORF">OOU_Y34scaffold00283g76</name>
</gene>
<dbReference type="CDD" id="cd07383">
    <property type="entry name" value="MPP_Dcr2"/>
    <property type="match status" value="1"/>
</dbReference>
<dbReference type="EMBL" id="JH793350">
    <property type="protein sequence ID" value="ELQ41382.1"/>
    <property type="molecule type" value="Genomic_DNA"/>
</dbReference>
<feature type="domain" description="Calcineurin-like phosphoesterase" evidence="2">
    <location>
        <begin position="328"/>
        <end position="577"/>
    </location>
</feature>
<accession>A0AA97P467</accession>
<dbReference type="PANTHER" id="PTHR32440">
    <property type="entry name" value="PHOSPHATASE DCR2-RELATED-RELATED"/>
    <property type="match status" value="1"/>
</dbReference>
<sequence>MLVASWLFGTAYGAPKDKDIWLWVDKELRSDFFQINICGLTLDYKGTLKWTRHDAVCDARWPLDGNAGIRCYVHQHISSVLHLIAKRTSSYWQYRGARPVPSRSIRLPIMARRIVRTAIQVVTAALACFLIVFFLDRNFRVLPNSIHEYMPQHHPGLLVTDITIQKCSSLNPFSSCKLDPEIWHRVEKDLYLGKALASSAWLHIRRQKESELKGDDKVVIDVTVGRLDPSENGKRGQSGEAWESRPGGLWLKRSGKLHAGDSDRAVTTVDLLFGDDAVEVRPGWEIVGTPLILDASSSIPSAHLTVRRGSHPAEIPKPKLRVQENGNFKVMQVADLHLSTGVGHCRDAVPDSYHGGRCEADPRTLEFVSKMLDDEKPDLVVLSGDQVNGGTAPDVQSAIFKYAALLIQRKIPYVSIFGNHDDEKGVMSRASQMAIIEALPYSLSTAGPEDVDGVGNYYIEVLGRGMSSHAAITIYMLDTHSYSPNERKYPGYDWLKKSQIDWFQKTAQGLKQKHKAYTHIHLDVSFIHIPLPEYREPDQLMVGKYVEPVTAPVFNSGFRDALVSEGVTLVGCGHDHVNDYCALSMNEQEPKMWMCYAGGVGFGGYAGYGGYDRRIRMYEFDMNEGRITTWKRLENAEDKSLLKQRIDEQLAVDAGKAHPPPEDVNDD</sequence>
<keyword evidence="1" id="KW-1133">Transmembrane helix</keyword>
<dbReference type="FunFam" id="3.60.21.10:FF:000054">
    <property type="entry name" value="DCR2p Phosphoesterase"/>
    <property type="match status" value="1"/>
</dbReference>
<evidence type="ECO:0000259" key="2">
    <source>
        <dbReference type="Pfam" id="PF00149"/>
    </source>
</evidence>
<dbReference type="SUPFAM" id="SSF56300">
    <property type="entry name" value="Metallo-dependent phosphatases"/>
    <property type="match status" value="1"/>
</dbReference>
<proteinExistence type="predicted"/>
<evidence type="ECO:0000256" key="1">
    <source>
        <dbReference type="SAM" id="Phobius"/>
    </source>
</evidence>
<dbReference type="GO" id="GO:0004721">
    <property type="term" value="F:phosphoprotein phosphatase activity"/>
    <property type="evidence" value="ECO:0007669"/>
    <property type="project" value="TreeGrafter"/>
</dbReference>
<dbReference type="PANTHER" id="PTHR32440:SF0">
    <property type="entry name" value="PHOSPHATASE DCR2-RELATED"/>
    <property type="match status" value="1"/>
</dbReference>